<dbReference type="EMBL" id="CP090958">
    <property type="protein sequence ID" value="WGW11008.1"/>
    <property type="molecule type" value="Genomic_DNA"/>
</dbReference>
<protein>
    <submittedName>
        <fullName evidence="2">GNAT family N-acetyltransferase</fullName>
    </submittedName>
</protein>
<organism evidence="2 3">
    <name type="scientific">Saxibacter everestensis</name>
    <dbReference type="NCBI Taxonomy" id="2909229"/>
    <lineage>
        <taxon>Bacteria</taxon>
        <taxon>Bacillati</taxon>
        <taxon>Actinomycetota</taxon>
        <taxon>Actinomycetes</taxon>
        <taxon>Micrococcales</taxon>
        <taxon>Brevibacteriaceae</taxon>
        <taxon>Saxibacter</taxon>
    </lineage>
</organism>
<dbReference type="PANTHER" id="PTHR43792">
    <property type="entry name" value="GNAT FAMILY, PUTATIVE (AFU_ORTHOLOGUE AFUA_3G00765)-RELATED-RELATED"/>
    <property type="match status" value="1"/>
</dbReference>
<dbReference type="Pfam" id="PF13302">
    <property type="entry name" value="Acetyltransf_3"/>
    <property type="match status" value="1"/>
</dbReference>
<dbReference type="Gene3D" id="3.40.630.30">
    <property type="match status" value="1"/>
</dbReference>
<evidence type="ECO:0000313" key="2">
    <source>
        <dbReference type="EMBL" id="WGW11008.1"/>
    </source>
</evidence>
<evidence type="ECO:0000313" key="3">
    <source>
        <dbReference type="Proteomes" id="UP001209083"/>
    </source>
</evidence>
<gene>
    <name evidence="2" type="ORF">LWF01_12960</name>
</gene>
<proteinExistence type="predicted"/>
<name>A0ABY8QPV9_9MICO</name>
<feature type="domain" description="N-acetyltransferase" evidence="1">
    <location>
        <begin position="16"/>
        <end position="184"/>
    </location>
</feature>
<reference evidence="2 3" key="1">
    <citation type="submission" date="2023-05" db="EMBL/GenBank/DDBJ databases">
        <title>Lithophilousrod everest ZFBP1038 complete genpme.</title>
        <authorList>
            <person name="Tian M."/>
        </authorList>
    </citation>
    <scope>NUCLEOTIDE SEQUENCE [LARGE SCALE GENOMIC DNA]</scope>
    <source>
        <strain evidence="2 3">ZFBP1038</strain>
    </source>
</reference>
<accession>A0ABY8QPV9</accession>
<dbReference type="RefSeq" id="WP_349637790.1">
    <property type="nucleotide sequence ID" value="NZ_CP090958.1"/>
</dbReference>
<dbReference type="Proteomes" id="UP001209083">
    <property type="component" value="Chromosome"/>
</dbReference>
<evidence type="ECO:0000259" key="1">
    <source>
        <dbReference type="PROSITE" id="PS51186"/>
    </source>
</evidence>
<sequence length="184" mass="20260">MPLYGGSVKELKTNRLVLRSFTTEDAEFIFDMYSRWDVQRFIGRAPRVMADASEARVLADRYAAFEHPVLGIWAIADKTDGTLFGTLLLKPLPASGSETPLAPSDDIEIGWHLHPDAWGHGYASEAAQGVLAHAFSMGLGRVLAVTNKDNFASQAVAGRIGMSYAGRTRDYYNCECELFSIEPK</sequence>
<dbReference type="SUPFAM" id="SSF55729">
    <property type="entry name" value="Acyl-CoA N-acyltransferases (Nat)"/>
    <property type="match status" value="1"/>
</dbReference>
<dbReference type="InterPro" id="IPR016181">
    <property type="entry name" value="Acyl_CoA_acyltransferase"/>
</dbReference>
<dbReference type="PROSITE" id="PS51186">
    <property type="entry name" value="GNAT"/>
    <property type="match status" value="1"/>
</dbReference>
<keyword evidence="3" id="KW-1185">Reference proteome</keyword>
<dbReference type="InterPro" id="IPR051531">
    <property type="entry name" value="N-acetyltransferase"/>
</dbReference>
<dbReference type="InterPro" id="IPR000182">
    <property type="entry name" value="GNAT_dom"/>
</dbReference>
<dbReference type="PANTHER" id="PTHR43792:SF1">
    <property type="entry name" value="N-ACETYLTRANSFERASE DOMAIN-CONTAINING PROTEIN"/>
    <property type="match status" value="1"/>
</dbReference>